<dbReference type="SUPFAM" id="SSF52833">
    <property type="entry name" value="Thioredoxin-like"/>
    <property type="match status" value="1"/>
</dbReference>
<organism evidence="2 3">
    <name type="scientific">Candidatus Gallitreponema excrementavium</name>
    <dbReference type="NCBI Taxonomy" id="2840840"/>
    <lineage>
        <taxon>Bacteria</taxon>
        <taxon>Pseudomonadati</taxon>
        <taxon>Spirochaetota</taxon>
        <taxon>Spirochaetia</taxon>
        <taxon>Spirochaetales</taxon>
        <taxon>Candidatus Gallitreponema</taxon>
    </lineage>
</organism>
<sequence>MGLFNFGKSGEKEGKKLPKCSCQCGGTASEAGETTKADTGCCSGSRELQSVKVLGSGCKNCHALLENTGKALKSLGFSLEPEYVTDMAKIMEYGVMSMPALVVNEQVLSMGKVLNTSDIEKLLDKHGFIHG</sequence>
<name>A0A9D9N2U0_9SPIR</name>
<dbReference type="InterPro" id="IPR005243">
    <property type="entry name" value="THIRX-like_proc"/>
</dbReference>
<dbReference type="Gene3D" id="3.40.30.10">
    <property type="entry name" value="Glutaredoxin"/>
    <property type="match status" value="1"/>
</dbReference>
<dbReference type="InterPro" id="IPR012336">
    <property type="entry name" value="Thioredoxin-like_fold"/>
</dbReference>
<dbReference type="NCBIfam" id="TIGR00412">
    <property type="entry name" value="redox_disulf_2"/>
    <property type="match status" value="1"/>
</dbReference>
<accession>A0A9D9N2U0</accession>
<dbReference type="Proteomes" id="UP000823638">
    <property type="component" value="Unassembled WGS sequence"/>
</dbReference>
<comment type="caution">
    <text evidence="2">The sequence shown here is derived from an EMBL/GenBank/DDBJ whole genome shotgun (WGS) entry which is preliminary data.</text>
</comment>
<dbReference type="PANTHER" id="PTHR36450">
    <property type="entry name" value="THIOREDOXIN"/>
    <property type="match status" value="1"/>
</dbReference>
<dbReference type="EMBL" id="JADIMM010000102">
    <property type="protein sequence ID" value="MBO8458297.1"/>
    <property type="molecule type" value="Genomic_DNA"/>
</dbReference>
<reference evidence="2" key="2">
    <citation type="journal article" date="2021" name="PeerJ">
        <title>Extensive microbial diversity within the chicken gut microbiome revealed by metagenomics and culture.</title>
        <authorList>
            <person name="Gilroy R."/>
            <person name="Ravi A."/>
            <person name="Getino M."/>
            <person name="Pursley I."/>
            <person name="Horton D.L."/>
            <person name="Alikhan N.F."/>
            <person name="Baker D."/>
            <person name="Gharbi K."/>
            <person name="Hall N."/>
            <person name="Watson M."/>
            <person name="Adriaenssens E.M."/>
            <person name="Foster-Nyarko E."/>
            <person name="Jarju S."/>
            <person name="Secka A."/>
            <person name="Antonio M."/>
            <person name="Oren A."/>
            <person name="Chaudhuri R.R."/>
            <person name="La Ragione R."/>
            <person name="Hildebrand F."/>
            <person name="Pallen M.J."/>
        </authorList>
    </citation>
    <scope>NUCLEOTIDE SEQUENCE</scope>
    <source>
        <strain evidence="2">10532</strain>
    </source>
</reference>
<dbReference type="AlphaFoldDB" id="A0A9D9N2U0"/>
<reference evidence="2" key="1">
    <citation type="submission" date="2020-10" db="EMBL/GenBank/DDBJ databases">
        <authorList>
            <person name="Gilroy R."/>
        </authorList>
    </citation>
    <scope>NUCLEOTIDE SEQUENCE</scope>
    <source>
        <strain evidence="2">10532</strain>
    </source>
</reference>
<proteinExistence type="predicted"/>
<dbReference type="Pfam" id="PF13192">
    <property type="entry name" value="Thioredoxin_3"/>
    <property type="match status" value="1"/>
</dbReference>
<gene>
    <name evidence="2" type="ORF">IAA81_08760</name>
</gene>
<evidence type="ECO:0000313" key="2">
    <source>
        <dbReference type="EMBL" id="MBO8458297.1"/>
    </source>
</evidence>
<dbReference type="PANTHER" id="PTHR36450:SF1">
    <property type="entry name" value="THIOREDOXIN"/>
    <property type="match status" value="1"/>
</dbReference>
<feature type="domain" description="Thioredoxin-like fold" evidence="1">
    <location>
        <begin position="50"/>
        <end position="123"/>
    </location>
</feature>
<evidence type="ECO:0000259" key="1">
    <source>
        <dbReference type="Pfam" id="PF13192"/>
    </source>
</evidence>
<evidence type="ECO:0000313" key="3">
    <source>
        <dbReference type="Proteomes" id="UP000823638"/>
    </source>
</evidence>
<dbReference type="InterPro" id="IPR036249">
    <property type="entry name" value="Thioredoxin-like_sf"/>
</dbReference>
<protein>
    <submittedName>
        <fullName evidence="2">Thioredoxin family protein</fullName>
    </submittedName>
</protein>